<keyword evidence="5" id="KW-1185">Reference proteome</keyword>
<dbReference type="AlphaFoldDB" id="A0A841E264"/>
<dbReference type="PANTHER" id="PTHR31528:SF15">
    <property type="entry name" value="RIBOFLAVIN-BINDING PROTEIN RIBY"/>
    <property type="match status" value="1"/>
</dbReference>
<feature type="signal peptide" evidence="2">
    <location>
        <begin position="1"/>
        <end position="22"/>
    </location>
</feature>
<name>A0A841E264_9ACTN</name>
<evidence type="ECO:0000256" key="2">
    <source>
        <dbReference type="SAM" id="SignalP"/>
    </source>
</evidence>
<dbReference type="Proteomes" id="UP000578077">
    <property type="component" value="Unassembled WGS sequence"/>
</dbReference>
<evidence type="ECO:0000256" key="1">
    <source>
        <dbReference type="SAM" id="MobiDB-lite"/>
    </source>
</evidence>
<dbReference type="Gene3D" id="3.40.190.10">
    <property type="entry name" value="Periplasmic binding protein-like II"/>
    <property type="match status" value="2"/>
</dbReference>
<dbReference type="GO" id="GO:0009228">
    <property type="term" value="P:thiamine biosynthetic process"/>
    <property type="evidence" value="ECO:0007669"/>
    <property type="project" value="InterPro"/>
</dbReference>
<dbReference type="SUPFAM" id="SSF53850">
    <property type="entry name" value="Periplasmic binding protein-like II"/>
    <property type="match status" value="1"/>
</dbReference>
<reference evidence="4 5" key="1">
    <citation type="submission" date="2020-08" db="EMBL/GenBank/DDBJ databases">
        <title>Sequencing the genomes of 1000 actinobacteria strains.</title>
        <authorList>
            <person name="Klenk H.-P."/>
        </authorList>
    </citation>
    <scope>NUCLEOTIDE SEQUENCE [LARGE SCALE GENOMIC DNA]</scope>
    <source>
        <strain evidence="4 5">DSM 44593</strain>
    </source>
</reference>
<dbReference type="PANTHER" id="PTHR31528">
    <property type="entry name" value="4-AMINO-5-HYDROXYMETHYL-2-METHYLPYRIMIDINE PHOSPHATE SYNTHASE THI11-RELATED"/>
    <property type="match status" value="1"/>
</dbReference>
<sequence length="356" mass="37902">MPYTAYHRSPIRSVLRASTAMAASALLLAAAACGADGAEDQGSTTVTVQLDYQLRGNHGMFHVAQEEGYFEDAGIEVEEITTGSGSPDALRTVGKGQADFGFADLPSLVTARSQGVPVQALAAVNQVSPLGMCTLEDNVQLSSVTDLRGLKIGVHPAGSTYIFYEAMMAANDLGRDQVEEVTVTPPYENYLLEGQVDAVICYVDAEVPLLRQHAGGEGSLSVLLGADAGYDAYGSGLTTNDDMIEQNPETVQAFTDAYLKAFEYVADHPDETAEILAASAPEQSDNAALFQKQLQADIDQTFTSPATEENGLGAMEQQRWQATVDILAEQDALKGQAPPVEEVYDPSFQESYHSGS</sequence>
<dbReference type="EMBL" id="JACHLY010000001">
    <property type="protein sequence ID" value="MBB5996554.1"/>
    <property type="molecule type" value="Genomic_DNA"/>
</dbReference>
<gene>
    <name evidence="4" type="ORF">HNR25_000305</name>
</gene>
<evidence type="ECO:0000313" key="4">
    <source>
        <dbReference type="EMBL" id="MBB5996554.1"/>
    </source>
</evidence>
<comment type="caution">
    <text evidence="4">The sequence shown here is derived from an EMBL/GenBank/DDBJ whole genome shotgun (WGS) entry which is preliminary data.</text>
</comment>
<protein>
    <submittedName>
        <fullName evidence="4">NitT/TauT family transport system substrate-binding protein</fullName>
    </submittedName>
</protein>
<organism evidence="4 5">
    <name type="scientific">Streptomonospora salina</name>
    <dbReference type="NCBI Taxonomy" id="104205"/>
    <lineage>
        <taxon>Bacteria</taxon>
        <taxon>Bacillati</taxon>
        <taxon>Actinomycetota</taxon>
        <taxon>Actinomycetes</taxon>
        <taxon>Streptosporangiales</taxon>
        <taxon>Nocardiopsidaceae</taxon>
        <taxon>Streptomonospora</taxon>
    </lineage>
</organism>
<proteinExistence type="predicted"/>
<dbReference type="RefSeq" id="WP_184632779.1">
    <property type="nucleotide sequence ID" value="NZ_BAABKT010000006.1"/>
</dbReference>
<evidence type="ECO:0000259" key="3">
    <source>
        <dbReference type="Pfam" id="PF09084"/>
    </source>
</evidence>
<accession>A0A841E264</accession>
<feature type="chain" id="PRO_5032395320" evidence="2">
    <location>
        <begin position="23"/>
        <end position="356"/>
    </location>
</feature>
<dbReference type="InterPro" id="IPR015168">
    <property type="entry name" value="SsuA/THI5"/>
</dbReference>
<dbReference type="CDD" id="cd01008">
    <property type="entry name" value="PBP2_NrtA_SsuA_CpmA_like"/>
    <property type="match status" value="1"/>
</dbReference>
<dbReference type="Pfam" id="PF09084">
    <property type="entry name" value="NMT1"/>
    <property type="match status" value="1"/>
</dbReference>
<feature type="domain" description="SsuA/THI5-like" evidence="3">
    <location>
        <begin position="57"/>
        <end position="271"/>
    </location>
</feature>
<feature type="region of interest" description="Disordered" evidence="1">
    <location>
        <begin position="332"/>
        <end position="356"/>
    </location>
</feature>
<dbReference type="InterPro" id="IPR027939">
    <property type="entry name" value="NMT1/THI5"/>
</dbReference>
<keyword evidence="2" id="KW-0732">Signal</keyword>
<evidence type="ECO:0000313" key="5">
    <source>
        <dbReference type="Proteomes" id="UP000578077"/>
    </source>
</evidence>